<name>A0A0H2MTJ2_9PROT</name>
<evidence type="ECO:0000313" key="2">
    <source>
        <dbReference type="Proteomes" id="UP000035444"/>
    </source>
</evidence>
<reference evidence="1 2" key="1">
    <citation type="submission" date="2015-03" db="EMBL/GenBank/DDBJ databases">
        <title>Genome Sequence of Kiloniella spongiae MEBiC09566, isolated from a marine sponge.</title>
        <authorList>
            <person name="Shao Z."/>
            <person name="Wang L."/>
            <person name="Li X."/>
        </authorList>
    </citation>
    <scope>NUCLEOTIDE SEQUENCE [LARGE SCALE GENOMIC DNA]</scope>
    <source>
        <strain evidence="1 2">MEBiC09566</strain>
    </source>
</reference>
<dbReference type="InterPro" id="IPR025961">
    <property type="entry name" value="Metal_resist"/>
</dbReference>
<evidence type="ECO:0008006" key="3">
    <source>
        <dbReference type="Google" id="ProtNLM"/>
    </source>
</evidence>
<dbReference type="RefSeq" id="WP_047764975.1">
    <property type="nucleotide sequence ID" value="NZ_LAQL01000009.1"/>
</dbReference>
<evidence type="ECO:0000313" key="1">
    <source>
        <dbReference type="EMBL" id="KLN59985.1"/>
    </source>
</evidence>
<keyword evidence="2" id="KW-1185">Reference proteome</keyword>
<dbReference type="STRING" id="1489064.WH96_14860"/>
<dbReference type="Proteomes" id="UP000035444">
    <property type="component" value="Unassembled WGS sequence"/>
</dbReference>
<gene>
    <name evidence="1" type="ORF">WH96_14860</name>
</gene>
<sequence length="154" mass="17899">MPVPSKKVLTILFTISLAVNIFMGGLIGSHMWHARTYGPGLAHSKPHDQRKQWRELSSEQRDLFKKIWRENKDDIKSSFKELRTSHKKLKNNLKGKTERVEFEAAFQLFITEQSDIHTQTMEKLLDIAMTLPPEDRSTFLSLWGTRGRNQHGKP</sequence>
<dbReference type="AlphaFoldDB" id="A0A0H2MTJ2"/>
<proteinExistence type="predicted"/>
<dbReference type="Pfam" id="PF13801">
    <property type="entry name" value="Metal_resist"/>
    <property type="match status" value="1"/>
</dbReference>
<comment type="caution">
    <text evidence="1">The sequence shown here is derived from an EMBL/GenBank/DDBJ whole genome shotgun (WGS) entry which is preliminary data.</text>
</comment>
<accession>A0A0H2MTJ2</accession>
<protein>
    <recommendedName>
        <fullName evidence="3">Zinc resistance-associated protein</fullName>
    </recommendedName>
</protein>
<organism evidence="1 2">
    <name type="scientific">Kiloniella spongiae</name>
    <dbReference type="NCBI Taxonomy" id="1489064"/>
    <lineage>
        <taxon>Bacteria</taxon>
        <taxon>Pseudomonadati</taxon>
        <taxon>Pseudomonadota</taxon>
        <taxon>Alphaproteobacteria</taxon>
        <taxon>Rhodospirillales</taxon>
        <taxon>Kiloniellaceae</taxon>
        <taxon>Kiloniella</taxon>
    </lineage>
</organism>
<dbReference type="EMBL" id="LAQL01000009">
    <property type="protein sequence ID" value="KLN59985.1"/>
    <property type="molecule type" value="Genomic_DNA"/>
</dbReference>
<dbReference type="Gene3D" id="1.20.120.1490">
    <property type="match status" value="1"/>
</dbReference>